<evidence type="ECO:0000256" key="1">
    <source>
        <dbReference type="ARBA" id="ARBA00004141"/>
    </source>
</evidence>
<feature type="region of interest" description="Disordered" evidence="10">
    <location>
        <begin position="524"/>
        <end position="571"/>
    </location>
</feature>
<evidence type="ECO:0000256" key="10">
    <source>
        <dbReference type="SAM" id="MobiDB-lite"/>
    </source>
</evidence>
<dbReference type="ExpressionAtlas" id="A0A3L6EL28">
    <property type="expression patterns" value="baseline and differential"/>
</dbReference>
<dbReference type="SMART" id="SM00322">
    <property type="entry name" value="KH"/>
    <property type="match status" value="3"/>
</dbReference>
<keyword evidence="8" id="KW-0131">Cell cycle</keyword>
<feature type="region of interest" description="Disordered" evidence="10">
    <location>
        <begin position="874"/>
        <end position="902"/>
    </location>
</feature>
<feature type="transmembrane region" description="Helical" evidence="11">
    <location>
        <begin position="42"/>
        <end position="64"/>
    </location>
</feature>
<dbReference type="InterPro" id="IPR004088">
    <property type="entry name" value="KH_dom_type_1"/>
</dbReference>
<evidence type="ECO:0000256" key="5">
    <source>
        <dbReference type="ARBA" id="ARBA00022737"/>
    </source>
</evidence>
<dbReference type="InterPro" id="IPR004087">
    <property type="entry name" value="KH_dom"/>
</dbReference>
<dbReference type="SUPFAM" id="SSF54791">
    <property type="entry name" value="Eukaryotic type KH-domain (KH-domain type I)"/>
    <property type="match status" value="3"/>
</dbReference>
<dbReference type="Gene3D" id="1.10.472.10">
    <property type="entry name" value="Cyclin-like"/>
    <property type="match status" value="1"/>
</dbReference>
<evidence type="ECO:0000256" key="4">
    <source>
        <dbReference type="ARBA" id="ARBA00022692"/>
    </source>
</evidence>
<dbReference type="GO" id="GO:0019901">
    <property type="term" value="F:protein kinase binding"/>
    <property type="evidence" value="ECO:0007669"/>
    <property type="project" value="InterPro"/>
</dbReference>
<dbReference type="CDD" id="cd10430">
    <property type="entry name" value="BI-1"/>
    <property type="match status" value="1"/>
</dbReference>
<feature type="domain" description="K Homology" evidence="12">
    <location>
        <begin position="671"/>
        <end position="746"/>
    </location>
</feature>
<dbReference type="InterPro" id="IPR036612">
    <property type="entry name" value="KH_dom_type_1_sf"/>
</dbReference>
<keyword evidence="7 11" id="KW-0472">Membrane</keyword>
<keyword evidence="6 11" id="KW-1133">Transmembrane helix</keyword>
<evidence type="ECO:0000256" key="2">
    <source>
        <dbReference type="ARBA" id="ARBA00007215"/>
    </source>
</evidence>
<evidence type="ECO:0000259" key="12">
    <source>
        <dbReference type="SMART" id="SM00322"/>
    </source>
</evidence>
<sequence>MDAFFSASSASAPYGYGAGGWSYDSLKNFRQITPAVQTHLKLVYLTLCAALASSAVGAYLHVVWNIGGTLTMLGCVGSIAWLFSVPVYEERKRYGLLMAAALLEGASVGPLVKLAVEFDPSILVTAFVGTAIAFACFSGAAMVARRREYLYLGGLLSSGLSILLWLQLAASIFGHSATSFMFEVYFGLLIFLGYVVYDTQEIIERAHRGDMDHLKNAADKSEDKKRKKRSYVNLVKFGLVACACVRCPLDRMQIKDVAIAQTVMDEDEDEAAVVGIDSYTVHRLLITSVLVAAKFMDDRHHNNAYFARVGGVEVAEMNALELRLLFALRFRLNVAPDTFARYCAALECHVDTPDAGGPVPRMPPSSHVDGEEAVTSSKDKVAAAGGGSVVVQRSHRQRRAVRNKCTELRKDRTKKDLKIKAKEVEIQNLKKKLMCKWVFYALHGINEVDVELKREAMFFWVRRLSLACYVNIIVMWFHVVQNWTVASTPGSSRGVVTLLDSFTEFTEEYELKMKEKGEQLIPELEPEPEPKHPAPTPSPAPAWAEPEQQPAPVTAVEATKKGEGEDARPRWPGWPGASVFRLVVPADKVGGIIGRRGDTIKRLCDETRARVRVLDAPHGDGAFSRIVLVSAREEVEAELSPAMNAAIKIFKHINEIEEINSDGTLMAPAPEISSVRLLVPFAQALHVIGKQGVTIKSIQESTGSTVRIMDEDELLSHETMGERIVEINGASLEVLNALKLVLGLLRKFLVDHGVLHLFERKNPEVAQPQQSRGNPKGSRFLYGHDPSFHALYSRDLSQPADSLITKITRTMQIPLADVGEIIGVRGENVELIRSVSGAVVVLEKIGNGQEVRVMIEGTPSQVQTAHQLVQEALSGDRGLPSGSSYYSAEGGDGDPSLVKPPHAGPRFLHPISAIEASWDYLPWQYQEQTPRDDHRGYPTLCDYRGYLP</sequence>
<gene>
    <name evidence="13" type="primary">BI1_2</name>
    <name evidence="13" type="ORF">Zm00014a_029391</name>
</gene>
<comment type="similarity">
    <text evidence="2">Belongs to the cyclin family. Cyclin U/P subfamily.</text>
</comment>
<feature type="transmembrane region" description="Helical" evidence="11">
    <location>
        <begin position="150"/>
        <end position="173"/>
    </location>
</feature>
<feature type="transmembrane region" description="Helical" evidence="11">
    <location>
        <begin position="179"/>
        <end position="197"/>
    </location>
</feature>
<organism evidence="13">
    <name type="scientific">Zea mays</name>
    <name type="common">Maize</name>
    <dbReference type="NCBI Taxonomy" id="4577"/>
    <lineage>
        <taxon>Eukaryota</taxon>
        <taxon>Viridiplantae</taxon>
        <taxon>Streptophyta</taxon>
        <taxon>Embryophyta</taxon>
        <taxon>Tracheophyta</taxon>
        <taxon>Spermatophyta</taxon>
        <taxon>Magnoliopsida</taxon>
        <taxon>Liliopsida</taxon>
        <taxon>Poales</taxon>
        <taxon>Poaceae</taxon>
        <taxon>PACMAD clade</taxon>
        <taxon>Panicoideae</taxon>
        <taxon>Andropogonodae</taxon>
        <taxon>Andropogoneae</taxon>
        <taxon>Tripsacinae</taxon>
        <taxon>Zea</taxon>
    </lineage>
</organism>
<keyword evidence="3" id="KW-0132">Cell division</keyword>
<proteinExistence type="inferred from homology"/>
<accession>A0A3L6EL28</accession>
<evidence type="ECO:0000256" key="7">
    <source>
        <dbReference type="ARBA" id="ARBA00023136"/>
    </source>
</evidence>
<dbReference type="AlphaFoldDB" id="A0A3L6EL28"/>
<dbReference type="Gene3D" id="3.30.1370.10">
    <property type="entry name" value="K Homology domain, type 1"/>
    <property type="match status" value="3"/>
</dbReference>
<evidence type="ECO:0000256" key="3">
    <source>
        <dbReference type="ARBA" id="ARBA00022618"/>
    </source>
</evidence>
<keyword evidence="4 11" id="KW-0812">Transmembrane</keyword>
<protein>
    <submittedName>
        <fullName evidence="13">Bax inhibitor 1</fullName>
    </submittedName>
</protein>
<evidence type="ECO:0000256" key="11">
    <source>
        <dbReference type="SAM" id="Phobius"/>
    </source>
</evidence>
<feature type="transmembrane region" description="Helical" evidence="11">
    <location>
        <begin position="460"/>
        <end position="479"/>
    </location>
</feature>
<evidence type="ECO:0000256" key="6">
    <source>
        <dbReference type="ARBA" id="ARBA00022989"/>
    </source>
</evidence>
<dbReference type="GO" id="GO:0003723">
    <property type="term" value="F:RNA binding"/>
    <property type="evidence" value="ECO:0007669"/>
    <property type="project" value="UniProtKB-UniRule"/>
</dbReference>
<feature type="transmembrane region" description="Helical" evidence="11">
    <location>
        <begin position="70"/>
        <end position="88"/>
    </location>
</feature>
<dbReference type="GO" id="GO:0016020">
    <property type="term" value="C:membrane"/>
    <property type="evidence" value="ECO:0007669"/>
    <property type="project" value="UniProtKB-SubCell"/>
</dbReference>
<dbReference type="InterPro" id="IPR036915">
    <property type="entry name" value="Cyclin-like_sf"/>
</dbReference>
<dbReference type="PROSITE" id="PS50084">
    <property type="entry name" value="KH_TYPE_1"/>
    <property type="match status" value="3"/>
</dbReference>
<dbReference type="SUPFAM" id="SSF47954">
    <property type="entry name" value="Cyclin-like"/>
    <property type="match status" value="1"/>
</dbReference>
<evidence type="ECO:0000256" key="8">
    <source>
        <dbReference type="ARBA" id="ARBA00023306"/>
    </source>
</evidence>
<name>A0A3L6EL28_MAIZE</name>
<evidence type="ECO:0000256" key="9">
    <source>
        <dbReference type="PROSITE-ProRule" id="PRU00117"/>
    </source>
</evidence>
<feature type="transmembrane region" description="Helical" evidence="11">
    <location>
        <begin position="95"/>
        <end position="116"/>
    </location>
</feature>
<comment type="caution">
    <text evidence="13">The sequence shown here is derived from an EMBL/GenBank/DDBJ whole genome shotgun (WGS) entry which is preliminary data.</text>
</comment>
<dbReference type="CDD" id="cd22459">
    <property type="entry name" value="KH-I_PEPPER_rpt1_like"/>
    <property type="match status" value="1"/>
</dbReference>
<dbReference type="GO" id="GO:0051301">
    <property type="term" value="P:cell division"/>
    <property type="evidence" value="ECO:0007669"/>
    <property type="project" value="UniProtKB-KW"/>
</dbReference>
<feature type="transmembrane region" description="Helical" evidence="11">
    <location>
        <begin position="122"/>
        <end position="143"/>
    </location>
</feature>
<dbReference type="Proteomes" id="UP000251960">
    <property type="component" value="Chromosome 5"/>
</dbReference>
<feature type="domain" description="K Homology" evidence="12">
    <location>
        <begin position="805"/>
        <end position="874"/>
    </location>
</feature>
<dbReference type="Pfam" id="PF08613">
    <property type="entry name" value="Cyclin"/>
    <property type="match status" value="1"/>
</dbReference>
<dbReference type="EMBL" id="NCVQ01000006">
    <property type="protein sequence ID" value="PWZ20811.1"/>
    <property type="molecule type" value="Genomic_DNA"/>
</dbReference>
<feature type="compositionally biased region" description="Low complexity" evidence="10">
    <location>
        <begin position="541"/>
        <end position="552"/>
    </location>
</feature>
<dbReference type="PANTHER" id="PTHR10288">
    <property type="entry name" value="KH DOMAIN CONTAINING RNA BINDING PROTEIN"/>
    <property type="match status" value="1"/>
</dbReference>
<dbReference type="InterPro" id="IPR006214">
    <property type="entry name" value="Bax_inhibitor_1-related"/>
</dbReference>
<dbReference type="Pfam" id="PF01027">
    <property type="entry name" value="Bax1-I"/>
    <property type="match status" value="1"/>
</dbReference>
<keyword evidence="9" id="KW-0694">RNA-binding</keyword>
<feature type="domain" description="K Homology" evidence="12">
    <location>
        <begin position="576"/>
        <end position="651"/>
    </location>
</feature>
<reference evidence="13" key="1">
    <citation type="journal article" date="2018" name="Nat. Genet.">
        <title>Extensive intraspecific gene order and gene structural variations between Mo17 and other maize genomes.</title>
        <authorList>
            <person name="Sun S."/>
            <person name="Zhou Y."/>
            <person name="Chen J."/>
            <person name="Shi J."/>
            <person name="Zhao H."/>
            <person name="Zhao H."/>
            <person name="Song W."/>
            <person name="Zhang M."/>
            <person name="Cui Y."/>
            <person name="Dong X."/>
            <person name="Liu H."/>
            <person name="Ma X."/>
            <person name="Jiao Y."/>
            <person name="Wang B."/>
            <person name="Wei X."/>
            <person name="Stein J.C."/>
            <person name="Glaubitz J.C."/>
            <person name="Lu F."/>
            <person name="Yu G."/>
            <person name="Liang C."/>
            <person name="Fengler K."/>
            <person name="Li B."/>
            <person name="Rafalski A."/>
            <person name="Schnable P.S."/>
            <person name="Ware D.H."/>
            <person name="Buckler E.S."/>
            <person name="Lai J."/>
        </authorList>
    </citation>
    <scope>NUCLEOTIDE SEQUENCE [LARGE SCALE GENOMIC DNA]</scope>
    <source>
        <tissue evidence="13">Seedling</tissue>
    </source>
</reference>
<dbReference type="Pfam" id="PF00013">
    <property type="entry name" value="KH_1"/>
    <property type="match status" value="3"/>
</dbReference>
<feature type="compositionally biased region" description="Basic and acidic residues" evidence="10">
    <location>
        <begin position="558"/>
        <end position="569"/>
    </location>
</feature>
<dbReference type="InterPro" id="IPR013922">
    <property type="entry name" value="Cyclin_PHO80-like"/>
</dbReference>
<keyword evidence="5" id="KW-0677">Repeat</keyword>
<evidence type="ECO:0000313" key="13">
    <source>
        <dbReference type="EMBL" id="PWZ20811.1"/>
    </source>
</evidence>
<comment type="subcellular location">
    <subcellularLocation>
        <location evidence="1">Membrane</location>
        <topology evidence="1">Multi-pass membrane protein</topology>
    </subcellularLocation>
</comment>